<comment type="caution">
    <text evidence="7">The sequence shown here is derived from an EMBL/GenBank/DDBJ whole genome shotgun (WGS) entry which is preliminary data.</text>
</comment>
<sequence length="156" mass="18187">MAAIRTRPLENLLKFKPKNKEKRKVLYKKLITALVQYERIETTINRCHDLSRVASRMIDLAKEGDEETINSWITEKHLIPKVFGHLLPRYQDQVNGYTKVYKIPPRKRDMAKMGIVEFVGNNLPPLLPSDEELRNLKLQKLQEMSSKEIPHKGTPV</sequence>
<keyword evidence="2 6" id="KW-0689">Ribosomal protein</keyword>
<dbReference type="Gene3D" id="3.90.1030.10">
    <property type="entry name" value="Ribosomal protein L17"/>
    <property type="match status" value="1"/>
</dbReference>
<protein>
    <recommendedName>
        <fullName evidence="4">Large ribosomal subunit protein bL17m</fullName>
    </recommendedName>
    <alternativeName>
        <fullName evidence="5">39S ribosomal protein L17, mitochondrial</fullName>
    </alternativeName>
</protein>
<evidence type="ECO:0000313" key="8">
    <source>
        <dbReference type="EMBL" id="KAJ7378279.1"/>
    </source>
</evidence>
<comment type="similarity">
    <text evidence="1 6">Belongs to the bacterial ribosomal protein bL17 family.</text>
</comment>
<evidence type="ECO:0000256" key="6">
    <source>
        <dbReference type="RuleBase" id="RU000660"/>
    </source>
</evidence>
<dbReference type="GO" id="GO:0003735">
    <property type="term" value="F:structural constituent of ribosome"/>
    <property type="evidence" value="ECO:0007669"/>
    <property type="project" value="InterPro"/>
</dbReference>
<evidence type="ECO:0000256" key="2">
    <source>
        <dbReference type="ARBA" id="ARBA00022980"/>
    </source>
</evidence>
<dbReference type="Proteomes" id="UP001163046">
    <property type="component" value="Unassembled WGS sequence"/>
</dbReference>
<dbReference type="PANTHER" id="PTHR14413">
    <property type="entry name" value="RIBOSOMAL PROTEIN L17"/>
    <property type="match status" value="1"/>
</dbReference>
<gene>
    <name evidence="7" type="primary">MRPL17_1</name>
    <name evidence="8" type="synonym">MRPL17_3</name>
    <name evidence="7" type="ORF">OS493_024180</name>
    <name evidence="8" type="ORF">OS493_024230</name>
</gene>
<evidence type="ECO:0000256" key="3">
    <source>
        <dbReference type="ARBA" id="ARBA00023274"/>
    </source>
</evidence>
<dbReference type="GO" id="GO:0006412">
    <property type="term" value="P:translation"/>
    <property type="evidence" value="ECO:0007669"/>
    <property type="project" value="InterPro"/>
</dbReference>
<dbReference type="PANTHER" id="PTHR14413:SF16">
    <property type="entry name" value="LARGE RIBOSOMAL SUBUNIT PROTEIN BL17M"/>
    <property type="match status" value="1"/>
</dbReference>
<dbReference type="NCBIfam" id="TIGR00059">
    <property type="entry name" value="L17"/>
    <property type="match status" value="1"/>
</dbReference>
<dbReference type="GO" id="GO:0005762">
    <property type="term" value="C:mitochondrial large ribosomal subunit"/>
    <property type="evidence" value="ECO:0007669"/>
    <property type="project" value="TreeGrafter"/>
</dbReference>
<dbReference type="OrthoDB" id="275000at2759"/>
<dbReference type="SUPFAM" id="SSF64263">
    <property type="entry name" value="Prokaryotic ribosomal protein L17"/>
    <property type="match status" value="1"/>
</dbReference>
<evidence type="ECO:0000256" key="1">
    <source>
        <dbReference type="ARBA" id="ARBA00008777"/>
    </source>
</evidence>
<name>A0A9W9ZB47_9CNID</name>
<evidence type="ECO:0000313" key="9">
    <source>
        <dbReference type="Proteomes" id="UP001163046"/>
    </source>
</evidence>
<evidence type="ECO:0000256" key="5">
    <source>
        <dbReference type="ARBA" id="ARBA00035413"/>
    </source>
</evidence>
<keyword evidence="3 6" id="KW-0687">Ribonucleoprotein</keyword>
<dbReference type="AlphaFoldDB" id="A0A9W9ZB47"/>
<dbReference type="Pfam" id="PF01196">
    <property type="entry name" value="Ribosomal_L17"/>
    <property type="match status" value="1"/>
</dbReference>
<dbReference type="InterPro" id="IPR036373">
    <property type="entry name" value="Ribosomal_bL17_sf"/>
</dbReference>
<dbReference type="EMBL" id="MU826368">
    <property type="protein sequence ID" value="KAJ7378279.1"/>
    <property type="molecule type" value="Genomic_DNA"/>
</dbReference>
<dbReference type="EMBL" id="MU826368">
    <property type="protein sequence ID" value="KAJ7378231.1"/>
    <property type="molecule type" value="Genomic_DNA"/>
</dbReference>
<reference evidence="7" key="1">
    <citation type="submission" date="2023-01" db="EMBL/GenBank/DDBJ databases">
        <title>Genome assembly of the deep-sea coral Lophelia pertusa.</title>
        <authorList>
            <person name="Herrera S."/>
            <person name="Cordes E."/>
        </authorList>
    </citation>
    <scope>NUCLEOTIDE SEQUENCE</scope>
    <source>
        <strain evidence="7">USNM1676648</strain>
        <tissue evidence="7">Polyp</tissue>
    </source>
</reference>
<dbReference type="InterPro" id="IPR000456">
    <property type="entry name" value="Ribosomal_bL17"/>
</dbReference>
<keyword evidence="9" id="KW-1185">Reference proteome</keyword>
<evidence type="ECO:0000313" key="7">
    <source>
        <dbReference type="EMBL" id="KAJ7378231.1"/>
    </source>
</evidence>
<organism evidence="7 9">
    <name type="scientific">Desmophyllum pertusum</name>
    <dbReference type="NCBI Taxonomy" id="174260"/>
    <lineage>
        <taxon>Eukaryota</taxon>
        <taxon>Metazoa</taxon>
        <taxon>Cnidaria</taxon>
        <taxon>Anthozoa</taxon>
        <taxon>Hexacorallia</taxon>
        <taxon>Scleractinia</taxon>
        <taxon>Caryophylliina</taxon>
        <taxon>Caryophylliidae</taxon>
        <taxon>Desmophyllum</taxon>
    </lineage>
</organism>
<evidence type="ECO:0000256" key="4">
    <source>
        <dbReference type="ARBA" id="ARBA00035290"/>
    </source>
</evidence>
<proteinExistence type="inferred from homology"/>
<accession>A0A9W9ZB47</accession>